<dbReference type="PANTHER" id="PTHR12184">
    <property type="entry name" value="UBIQUINOL-CYTOCHROME C REDUCTASE COMPLEX ASSEMBLY FACTOR 1 FAMILY MEMBER"/>
    <property type="match status" value="1"/>
</dbReference>
<dbReference type="PANTHER" id="PTHR12184:SF1">
    <property type="entry name" value="UBIQUINOL-CYTOCHROME-C REDUCTASE COMPLEX ASSEMBLY FACTOR 1"/>
    <property type="match status" value="1"/>
</dbReference>
<protein>
    <submittedName>
        <fullName evidence="3">UQCC1-like protein</fullName>
    </submittedName>
</protein>
<dbReference type="EMBL" id="CP111021">
    <property type="protein sequence ID" value="WAR15798.1"/>
    <property type="molecule type" value="Genomic_DNA"/>
</dbReference>
<accession>A0ABY7F0T1</accession>
<organism evidence="3 4">
    <name type="scientific">Mya arenaria</name>
    <name type="common">Soft-shell clam</name>
    <dbReference type="NCBI Taxonomy" id="6604"/>
    <lineage>
        <taxon>Eukaryota</taxon>
        <taxon>Metazoa</taxon>
        <taxon>Spiralia</taxon>
        <taxon>Lophotrochozoa</taxon>
        <taxon>Mollusca</taxon>
        <taxon>Bivalvia</taxon>
        <taxon>Autobranchia</taxon>
        <taxon>Heteroconchia</taxon>
        <taxon>Euheterodonta</taxon>
        <taxon>Imparidentia</taxon>
        <taxon>Neoheterodontei</taxon>
        <taxon>Myida</taxon>
        <taxon>Myoidea</taxon>
        <taxon>Myidae</taxon>
        <taxon>Mya</taxon>
    </lineage>
</organism>
<reference evidence="3" key="1">
    <citation type="submission" date="2022-11" db="EMBL/GenBank/DDBJ databases">
        <title>Centuries of genome instability and evolution in soft-shell clam transmissible cancer (bioRxiv).</title>
        <authorList>
            <person name="Hart S.F.M."/>
            <person name="Yonemitsu M.A."/>
            <person name="Giersch R.M."/>
            <person name="Beal B.F."/>
            <person name="Arriagada G."/>
            <person name="Davis B.W."/>
            <person name="Ostrander E.A."/>
            <person name="Goff S.P."/>
            <person name="Metzger M.J."/>
        </authorList>
    </citation>
    <scope>NUCLEOTIDE SEQUENCE</scope>
    <source>
        <strain evidence="3">MELC-2E11</strain>
        <tissue evidence="3">Siphon/mantle</tissue>
    </source>
</reference>
<gene>
    <name evidence="3" type="ORF">MAR_030392</name>
</gene>
<dbReference type="Proteomes" id="UP001164746">
    <property type="component" value="Chromosome 10"/>
</dbReference>
<comment type="similarity">
    <text evidence="1">Belongs to the CBP3 family.</text>
</comment>
<evidence type="ECO:0000313" key="4">
    <source>
        <dbReference type="Proteomes" id="UP001164746"/>
    </source>
</evidence>
<evidence type="ECO:0000256" key="1">
    <source>
        <dbReference type="ARBA" id="ARBA00006407"/>
    </source>
</evidence>
<name>A0ABY7F0T1_MYAAR</name>
<keyword evidence="4" id="KW-1185">Reference proteome</keyword>
<proteinExistence type="inferred from homology"/>
<feature type="domain" description="Ubiquinol-cytochrome c chaperone" evidence="2">
    <location>
        <begin position="98"/>
        <end position="237"/>
    </location>
</feature>
<dbReference type="InterPro" id="IPR007129">
    <property type="entry name" value="Ubiqinol_cyt_c_chaperone_CPB3"/>
</dbReference>
<dbReference type="Pfam" id="PF03981">
    <property type="entry name" value="Ubiq_cyt_C_chap"/>
    <property type="match status" value="1"/>
</dbReference>
<sequence length="251" mass="29414">MLAFPVWVEIPSSDCDWQPSVNKYTLALYIKIKRTMSTVVAQRQEIQEEEHVSYVNQMLQRIGFKGGMRYYPEIIQLAGYRLYLSVAEAVMYNNIWKDVNMPDSFQTWHKMTSLHLWMVCTRLRLEGQEGKLARFWMVKGLLDDVKTKTDAVAKEVNLKVQKDDLEILHEQFLTGCMNYDEGILGDDRHLAAAIWRALYHHQPDIDPVHLEIMVHYIRKQVRGLQLIPSQDLLVKGLIPFYPLKGDRVWHV</sequence>
<dbReference type="InterPro" id="IPR021150">
    <property type="entry name" value="Ubiq_cyt_c_chap"/>
</dbReference>
<evidence type="ECO:0000313" key="3">
    <source>
        <dbReference type="EMBL" id="WAR15798.1"/>
    </source>
</evidence>
<evidence type="ECO:0000259" key="2">
    <source>
        <dbReference type="Pfam" id="PF03981"/>
    </source>
</evidence>